<accession>A0A0A9E5M5</accession>
<name>A0A0A9E5M5_ARUDO</name>
<organism evidence="1">
    <name type="scientific">Arundo donax</name>
    <name type="common">Giant reed</name>
    <name type="synonym">Donax arundinaceus</name>
    <dbReference type="NCBI Taxonomy" id="35708"/>
    <lineage>
        <taxon>Eukaryota</taxon>
        <taxon>Viridiplantae</taxon>
        <taxon>Streptophyta</taxon>
        <taxon>Embryophyta</taxon>
        <taxon>Tracheophyta</taxon>
        <taxon>Spermatophyta</taxon>
        <taxon>Magnoliopsida</taxon>
        <taxon>Liliopsida</taxon>
        <taxon>Poales</taxon>
        <taxon>Poaceae</taxon>
        <taxon>PACMAD clade</taxon>
        <taxon>Arundinoideae</taxon>
        <taxon>Arundineae</taxon>
        <taxon>Arundo</taxon>
    </lineage>
</organism>
<reference evidence="1" key="2">
    <citation type="journal article" date="2015" name="Data Brief">
        <title>Shoot transcriptome of the giant reed, Arundo donax.</title>
        <authorList>
            <person name="Barrero R.A."/>
            <person name="Guerrero F.D."/>
            <person name="Moolhuijzen P."/>
            <person name="Goolsby J.A."/>
            <person name="Tidwell J."/>
            <person name="Bellgard S.E."/>
            <person name="Bellgard M.I."/>
        </authorList>
    </citation>
    <scope>NUCLEOTIDE SEQUENCE</scope>
    <source>
        <tissue evidence="1">Shoot tissue taken approximately 20 cm above the soil surface</tissue>
    </source>
</reference>
<protein>
    <submittedName>
        <fullName evidence="1">Uncharacterized protein</fullName>
    </submittedName>
</protein>
<proteinExistence type="predicted"/>
<evidence type="ECO:0000313" key="1">
    <source>
        <dbReference type="EMBL" id="JAD95381.1"/>
    </source>
</evidence>
<dbReference type="AlphaFoldDB" id="A0A0A9E5M5"/>
<reference evidence="1" key="1">
    <citation type="submission" date="2014-09" db="EMBL/GenBank/DDBJ databases">
        <authorList>
            <person name="Magalhaes I.L.F."/>
            <person name="Oliveira U."/>
            <person name="Santos F.R."/>
            <person name="Vidigal T.H.D.A."/>
            <person name="Brescovit A.D."/>
            <person name="Santos A.J."/>
        </authorList>
    </citation>
    <scope>NUCLEOTIDE SEQUENCE</scope>
    <source>
        <tissue evidence="1">Shoot tissue taken approximately 20 cm above the soil surface</tissue>
    </source>
</reference>
<sequence length="71" mass="7411">MSPPNGASSRAKNGVLCCCISLLMTSPNRHGDTKVPDICKCTLGATVSTLLRLLSAPTLVSYMSISSVIDL</sequence>
<dbReference type="EMBL" id="GBRH01202514">
    <property type="protein sequence ID" value="JAD95381.1"/>
    <property type="molecule type" value="Transcribed_RNA"/>
</dbReference>